<evidence type="ECO:0000313" key="3">
    <source>
        <dbReference type="Proteomes" id="UP001150217"/>
    </source>
</evidence>
<dbReference type="InterPro" id="IPR046521">
    <property type="entry name" value="DUF6698"/>
</dbReference>
<feature type="compositionally biased region" description="Basic residues" evidence="1">
    <location>
        <begin position="1"/>
        <end position="10"/>
    </location>
</feature>
<feature type="compositionally biased region" description="Basic and acidic residues" evidence="1">
    <location>
        <begin position="43"/>
        <end position="52"/>
    </location>
</feature>
<evidence type="ECO:0000256" key="1">
    <source>
        <dbReference type="SAM" id="MobiDB-lite"/>
    </source>
</evidence>
<gene>
    <name evidence="2" type="ORF">C8R41DRAFT_914871</name>
</gene>
<proteinExistence type="predicted"/>
<feature type="compositionally biased region" description="Basic and acidic residues" evidence="1">
    <location>
        <begin position="79"/>
        <end position="88"/>
    </location>
</feature>
<keyword evidence="3" id="KW-1185">Reference proteome</keyword>
<feature type="compositionally biased region" description="Polar residues" evidence="1">
    <location>
        <begin position="63"/>
        <end position="78"/>
    </location>
</feature>
<dbReference type="Pfam" id="PF20414">
    <property type="entry name" value="DUF6698"/>
    <property type="match status" value="1"/>
</dbReference>
<feature type="compositionally biased region" description="Basic residues" evidence="1">
    <location>
        <begin position="19"/>
        <end position="31"/>
    </location>
</feature>
<dbReference type="Proteomes" id="UP001150217">
    <property type="component" value="Unassembled WGS sequence"/>
</dbReference>
<sequence>MSSRSHRSKSPSHSPSPSHRSHRTGSGRHTHGSPSLTDIRGQSTDHDYHDTRSSPPPRRIRSLQQSKSHSTRDNCLTQDQERIRDLERQLASARNSKEKEGRKRKAPEPLDNMSAMRRGRAIPKLVAVYEDIHTLLAQYDEYRHKGYHQLDSEGDDDDIDIEEKRRLQRGYSGIMTLYKTVYPDFLKKIKEPGSAHIIRELQTGANSSRAFDTSTVMKFVGDILNEEVRKINQAKLKEYQVKLRAYTENVTTGDSASDFPTATTNTMAEPVLERVEEFCTTSRDNRGLQNDVTGYLLCPAEFDWNDTAVRAAVRAFDPNYDFASSAHARCFYKDEEFDPDDFDKGFLQSYLLVQVYRLMFTSPSSTKDQPQDVENLPASKKKKTTGTNHRGNVAQIIHMNDVKPRSIAYAAVHLHFALSDASQWTNSHMGYNYLDLWNFIVDFFEDPEGEEEEQRSKELLKWWNDRIFTGTRAAANSRGTKMTSRKQDVSKRLRVASPLHDIFSNGTGAAPGPASST</sequence>
<reference evidence="2" key="1">
    <citation type="submission" date="2022-08" db="EMBL/GenBank/DDBJ databases">
        <title>A Global Phylogenomic Analysis of the Shiitake Genus Lentinula.</title>
        <authorList>
            <consortium name="DOE Joint Genome Institute"/>
            <person name="Sierra-Patev S."/>
            <person name="Min B."/>
            <person name="Naranjo-Ortiz M."/>
            <person name="Looney B."/>
            <person name="Konkel Z."/>
            <person name="Slot J.C."/>
            <person name="Sakamoto Y."/>
            <person name="Steenwyk J.L."/>
            <person name="Rokas A."/>
            <person name="Carro J."/>
            <person name="Camarero S."/>
            <person name="Ferreira P."/>
            <person name="Molpeceres G."/>
            <person name="Ruiz-Duenas F.J."/>
            <person name="Serrano A."/>
            <person name="Henrissat B."/>
            <person name="Drula E."/>
            <person name="Hughes K.W."/>
            <person name="Mata J.L."/>
            <person name="Ishikawa N.K."/>
            <person name="Vargas-Isla R."/>
            <person name="Ushijima S."/>
            <person name="Smith C.A."/>
            <person name="Ahrendt S."/>
            <person name="Andreopoulos W."/>
            <person name="He G."/>
            <person name="Labutti K."/>
            <person name="Lipzen A."/>
            <person name="Ng V."/>
            <person name="Riley R."/>
            <person name="Sandor L."/>
            <person name="Barry K."/>
            <person name="Martinez A.T."/>
            <person name="Xiao Y."/>
            <person name="Gibbons J.G."/>
            <person name="Terashima K."/>
            <person name="Grigoriev I.V."/>
            <person name="Hibbett D.S."/>
        </authorList>
    </citation>
    <scope>NUCLEOTIDE SEQUENCE</scope>
    <source>
        <strain evidence="2">RHP3577 ss4</strain>
    </source>
</reference>
<accession>A0ABQ8VUD1</accession>
<organism evidence="2 3">
    <name type="scientific">Lentinula lateritia</name>
    <dbReference type="NCBI Taxonomy" id="40482"/>
    <lineage>
        <taxon>Eukaryota</taxon>
        <taxon>Fungi</taxon>
        <taxon>Dikarya</taxon>
        <taxon>Basidiomycota</taxon>
        <taxon>Agaricomycotina</taxon>
        <taxon>Agaricomycetes</taxon>
        <taxon>Agaricomycetidae</taxon>
        <taxon>Agaricales</taxon>
        <taxon>Marasmiineae</taxon>
        <taxon>Omphalotaceae</taxon>
        <taxon>Lentinula</taxon>
    </lineage>
</organism>
<feature type="region of interest" description="Disordered" evidence="1">
    <location>
        <begin position="1"/>
        <end position="115"/>
    </location>
</feature>
<feature type="region of interest" description="Disordered" evidence="1">
    <location>
        <begin position="363"/>
        <end position="391"/>
    </location>
</feature>
<comment type="caution">
    <text evidence="2">The sequence shown here is derived from an EMBL/GenBank/DDBJ whole genome shotgun (WGS) entry which is preliminary data.</text>
</comment>
<evidence type="ECO:0000313" key="2">
    <source>
        <dbReference type="EMBL" id="KAJ4499983.1"/>
    </source>
</evidence>
<dbReference type="EMBL" id="JANVFT010000008">
    <property type="protein sequence ID" value="KAJ4499983.1"/>
    <property type="molecule type" value="Genomic_DNA"/>
</dbReference>
<name>A0ABQ8VUD1_9AGAR</name>
<protein>
    <submittedName>
        <fullName evidence="2">Uncharacterized protein</fullName>
    </submittedName>
</protein>